<name>A0A5R9G751_9BACL</name>
<keyword evidence="2 3" id="KW-0802">TPR repeat</keyword>
<dbReference type="RefSeq" id="WP_138194684.1">
    <property type="nucleotide sequence ID" value="NZ_VCIW01000008.1"/>
</dbReference>
<dbReference type="SUPFAM" id="SSF81901">
    <property type="entry name" value="HCP-like"/>
    <property type="match status" value="1"/>
</dbReference>
<accession>A0A5R9G751</accession>
<evidence type="ECO:0000256" key="1">
    <source>
        <dbReference type="ARBA" id="ARBA00022737"/>
    </source>
</evidence>
<dbReference type="AlphaFoldDB" id="A0A5R9G751"/>
<dbReference type="InterPro" id="IPR011717">
    <property type="entry name" value="TPR-4"/>
</dbReference>
<comment type="caution">
    <text evidence="4">The sequence shown here is derived from an EMBL/GenBank/DDBJ whole genome shotgun (WGS) entry which is preliminary data.</text>
</comment>
<organism evidence="4 5">
    <name type="scientific">Paenibacillus antri</name>
    <dbReference type="NCBI Taxonomy" id="2582848"/>
    <lineage>
        <taxon>Bacteria</taxon>
        <taxon>Bacillati</taxon>
        <taxon>Bacillota</taxon>
        <taxon>Bacilli</taxon>
        <taxon>Bacillales</taxon>
        <taxon>Paenibacillaceae</taxon>
        <taxon>Paenibacillus</taxon>
    </lineage>
</organism>
<dbReference type="InterPro" id="IPR051012">
    <property type="entry name" value="CellSynth/LPSAsmb/PSIAsmb"/>
</dbReference>
<dbReference type="GO" id="GO:0042802">
    <property type="term" value="F:identical protein binding"/>
    <property type="evidence" value="ECO:0007669"/>
    <property type="project" value="InterPro"/>
</dbReference>
<dbReference type="InterPro" id="IPR019734">
    <property type="entry name" value="TPR_rpt"/>
</dbReference>
<evidence type="ECO:0000313" key="5">
    <source>
        <dbReference type="Proteomes" id="UP000309676"/>
    </source>
</evidence>
<evidence type="ECO:0000256" key="3">
    <source>
        <dbReference type="PROSITE-ProRule" id="PRU00339"/>
    </source>
</evidence>
<dbReference type="PANTHER" id="PTHR45586:SF1">
    <property type="entry name" value="LIPOPOLYSACCHARIDE ASSEMBLY PROTEIN B"/>
    <property type="match status" value="1"/>
</dbReference>
<evidence type="ECO:0000313" key="4">
    <source>
        <dbReference type="EMBL" id="TLS51541.1"/>
    </source>
</evidence>
<reference evidence="4 5" key="1">
    <citation type="submission" date="2019-05" db="EMBL/GenBank/DDBJ databases">
        <authorList>
            <person name="Narsing Rao M.P."/>
            <person name="Li W.J."/>
        </authorList>
    </citation>
    <scope>NUCLEOTIDE SEQUENCE [LARGE SCALE GENOMIC DNA]</scope>
    <source>
        <strain evidence="4 5">SYSU_K30003</strain>
    </source>
</reference>
<evidence type="ECO:0000256" key="2">
    <source>
        <dbReference type="ARBA" id="ARBA00022803"/>
    </source>
</evidence>
<dbReference type="PROSITE" id="PS50005">
    <property type="entry name" value="TPR"/>
    <property type="match status" value="1"/>
</dbReference>
<dbReference type="PROSITE" id="PS50293">
    <property type="entry name" value="TPR_REGION"/>
    <property type="match status" value="1"/>
</dbReference>
<proteinExistence type="predicted"/>
<dbReference type="Gene3D" id="1.25.40.10">
    <property type="entry name" value="Tetratricopeptide repeat domain"/>
    <property type="match status" value="2"/>
</dbReference>
<dbReference type="OrthoDB" id="369370at2"/>
<dbReference type="InterPro" id="IPR011990">
    <property type="entry name" value="TPR-like_helical_dom_sf"/>
</dbReference>
<feature type="repeat" description="TPR" evidence="3">
    <location>
        <begin position="163"/>
        <end position="196"/>
    </location>
</feature>
<dbReference type="Pfam" id="PF07721">
    <property type="entry name" value="TPR_4"/>
    <property type="match status" value="2"/>
</dbReference>
<keyword evidence="5" id="KW-1185">Reference proteome</keyword>
<dbReference type="EMBL" id="VCIW01000008">
    <property type="protein sequence ID" value="TLS51541.1"/>
    <property type="molecule type" value="Genomic_DNA"/>
</dbReference>
<protein>
    <submittedName>
        <fullName evidence="4">Tetratricopeptide repeat protein</fullName>
    </submittedName>
</protein>
<sequence length="257" mass="28879">MPPVQAVILLVIFVLLLAAFYALRPTWYAGRGNAELMKGNAEKALRLFEKSANLPNAKPPQAIGYAYLLMKAGDPVKAERVLEEALPKTKPGIPRMQGQLNLATALWLQGKRDEAVALLEEVHKEYKNTTVYANLGYFKLLRGDLEEALAINREAQEYNDSDVSILDNLAQTYYMLGRYEEAAQWYEKTIEKKPKHAESYYYYALTLQKLGKPEEALEQARAAAGKPLSLVTPCTREAVDGLAVDMEKSSMLYKKEN</sequence>
<dbReference type="Proteomes" id="UP000309676">
    <property type="component" value="Unassembled WGS sequence"/>
</dbReference>
<gene>
    <name evidence="4" type="ORF">FE782_13620</name>
</gene>
<keyword evidence="1" id="KW-0677">Repeat</keyword>
<dbReference type="Pfam" id="PF13424">
    <property type="entry name" value="TPR_12"/>
    <property type="match status" value="1"/>
</dbReference>
<dbReference type="PANTHER" id="PTHR45586">
    <property type="entry name" value="TPR REPEAT-CONTAINING PROTEIN PA4667"/>
    <property type="match status" value="1"/>
</dbReference>
<dbReference type="SMART" id="SM00028">
    <property type="entry name" value="TPR"/>
    <property type="match status" value="4"/>
</dbReference>